<dbReference type="GeneTree" id="ENSGT00950000182963"/>
<feature type="region of interest" description="Disordered" evidence="1">
    <location>
        <begin position="287"/>
        <end position="623"/>
    </location>
</feature>
<dbReference type="PANTHER" id="PTHR23039:SF10">
    <property type="entry name" value="NANCE-HORAN SYNDROME PROTEIN ISOFORM X1"/>
    <property type="match status" value="1"/>
</dbReference>
<accession>A0A3B4TA37</accession>
<dbReference type="InterPro" id="IPR024845">
    <property type="entry name" value="NHS-like"/>
</dbReference>
<feature type="compositionally biased region" description="Basic and acidic residues" evidence="1">
    <location>
        <begin position="51"/>
        <end position="68"/>
    </location>
</feature>
<feature type="compositionally biased region" description="Polar residues" evidence="1">
    <location>
        <begin position="699"/>
        <end position="726"/>
    </location>
</feature>
<feature type="compositionally biased region" description="Polar residues" evidence="1">
    <location>
        <begin position="573"/>
        <end position="588"/>
    </location>
</feature>
<feature type="compositionally biased region" description="Polar residues" evidence="1">
    <location>
        <begin position="300"/>
        <end position="320"/>
    </location>
</feature>
<feature type="compositionally biased region" description="Polar residues" evidence="1">
    <location>
        <begin position="526"/>
        <end position="538"/>
    </location>
</feature>
<feature type="compositionally biased region" description="Polar residues" evidence="1">
    <location>
        <begin position="143"/>
        <end position="168"/>
    </location>
</feature>
<feature type="compositionally biased region" description="Low complexity" evidence="1">
    <location>
        <begin position="836"/>
        <end position="854"/>
    </location>
</feature>
<keyword evidence="3" id="KW-1185">Reference proteome</keyword>
<evidence type="ECO:0000256" key="1">
    <source>
        <dbReference type="SAM" id="MobiDB-lite"/>
    </source>
</evidence>
<feature type="compositionally biased region" description="Low complexity" evidence="1">
    <location>
        <begin position="459"/>
        <end position="478"/>
    </location>
</feature>
<feature type="compositionally biased region" description="Acidic residues" evidence="1">
    <location>
        <begin position="343"/>
        <end position="367"/>
    </location>
</feature>
<evidence type="ECO:0000313" key="3">
    <source>
        <dbReference type="Proteomes" id="UP000261420"/>
    </source>
</evidence>
<sequence>MEKLFLKHLNFKLSVHYQAPWHQQHNVFHPCTRSPCLEELHRNAQLSLRALHRDEQQRQRSTSRERNRVTISISVAPPMPTFPSPHTIRRQQRSRLARAFECFYSLHPIESCIFIPWSRKATSTGEGEGGEVLGGHRAKASAPNASSTQDKQTNWSKENLPPSDQKTTADSHAISSCIIPINVTGVGFDREASARCSLVHSQSVLQRRRKLRRRKTITGIPKRVHQDMDSDESPVARERTVIVHANPHQLSLCQEDLSISGRLHHTRDSGCQTDDFLIASAPSRRRIRAQRGHQGIPASLSHSTGNISSLGDQSDSTYTSAAAHGGRLRSRSLPREGGRLMDSDEDDDDNYDDDDEDEELSPYEAEDFIPPGPSPRMKMMMMKDEEESTDDQAAPEPLQLGSLKRLHWMERGRSRLPRKADMGSCEISSSSDTFSSPIHSVSTTGVLGSHVDHKEDHQSSSGNWSGSSSTCPSQTSETIPPPSSPPLTGSSHCDSELSLNTVPNAMDEGFSLDPSYHSDLRPQGQGHRSSSFTSSATDQLDDAGVSTASEGEWTYPPDQDQTDPDQDPDQTQNLSQSHGLAQEYSSKQGLEDQTCFSDNKTSNTEKEPGSHYPSDTEGFYSSSVHFGECNQSYRGYMYNYADPGPDCSQSNTVAAPLSHGVYPQPSTDFRAGTMTLGRACRPLRKPKVKPPPPKRTSSLKETSSSVDVGTDTQADQDQPKTVSEQELTLSSTDMKLELELELGGAPEPLQTSCLVAEPLGSWGMGLGETVDIVEPMSFSSADTHSFKDEGAVQSDYADLWLHNTELKSNNGEYTSMSNSSTATGTTVMECIKSPDSSSSSTETQTQAHAQASETRATSPPLPPGDFKLGSPEKLAGLASPSSGYSSQSETPTSTLPSSSAAFFPGPLSPSTGKRKPKVPERKSSLSSLQHFPRDGVSISSGYKRDPDFPPPPSQLDLNVLHGGYVRHTLSHRTHHMHTTNPPPSSSSASIIPSSNLLAITPSALRSVQLHSVSQSTDSATTTDQETASGLETATRPKCPPSSSTLAPPPISTRPLPPRRPPPRPPAHDHTSSPEHSQPPPPEEEEQVKEPQRAACSRGGMRSDHPPPPAYEFAGGSHSDSGPWASPVKVPGTTMETSHPYLISDARKGGQVEQEDEEEVTSGILCTADSTPSDNSLSPLTDDTKVDDDIIITSPNKTRTTEDLFAMIHRSKRKVLGRKDSGDLNVKSRLSNAAGSQRAPVPIYRSAKKSTTSNEEFKLLLLKKGSRSDSSYRMSATEILKSPITPKIPGESLQEGPIRQAEELPSTLQEPPISSLDPIQIPGLFPRANSESFTPKTLPMSAASRQGRSRIPPVANSSRYSTRSRLYTAPMQAISEGETENSDGSPHDDRSS</sequence>
<feature type="region of interest" description="Disordered" evidence="1">
    <location>
        <begin position="830"/>
        <end position="958"/>
    </location>
</feature>
<dbReference type="Pfam" id="PF15273">
    <property type="entry name" value="NHS"/>
    <property type="match status" value="1"/>
</dbReference>
<protein>
    <submittedName>
        <fullName evidence="2">NHS actin remodeling regulator</fullName>
    </submittedName>
</protein>
<feature type="region of interest" description="Disordered" evidence="1">
    <location>
        <begin position="1281"/>
        <end position="1391"/>
    </location>
</feature>
<dbReference type="STRING" id="41447.ENSSDUP00000002966"/>
<dbReference type="PANTHER" id="PTHR23039">
    <property type="entry name" value="NANCE-HORAN SYNDROME PROTEIN"/>
    <property type="match status" value="1"/>
</dbReference>
<dbReference type="GO" id="GO:0030154">
    <property type="term" value="P:cell differentiation"/>
    <property type="evidence" value="ECO:0007669"/>
    <property type="project" value="TreeGrafter"/>
</dbReference>
<feature type="region of interest" description="Disordered" evidence="1">
    <location>
        <begin position="50"/>
        <end position="90"/>
    </location>
</feature>
<feature type="compositionally biased region" description="Low complexity" evidence="1">
    <location>
        <begin position="885"/>
        <end position="899"/>
    </location>
</feature>
<evidence type="ECO:0000313" key="2">
    <source>
        <dbReference type="Ensembl" id="ENSSDUP00000002966.1"/>
    </source>
</evidence>
<dbReference type="Ensembl" id="ENSSDUT00000003039.1">
    <property type="protein sequence ID" value="ENSSDUP00000002966.1"/>
    <property type="gene ID" value="ENSSDUG00000002264.1"/>
</dbReference>
<feature type="region of interest" description="Disordered" evidence="1">
    <location>
        <begin position="1218"/>
        <end position="1247"/>
    </location>
</feature>
<dbReference type="GO" id="GO:0002088">
    <property type="term" value="P:lens development in camera-type eye"/>
    <property type="evidence" value="ECO:0007669"/>
    <property type="project" value="TreeGrafter"/>
</dbReference>
<feature type="compositionally biased region" description="Pro residues" evidence="1">
    <location>
        <begin position="1046"/>
        <end position="1064"/>
    </location>
</feature>
<name>A0A3B4TA37_SERDU</name>
<feature type="region of interest" description="Disordered" evidence="1">
    <location>
        <begin position="124"/>
        <end position="168"/>
    </location>
</feature>
<feature type="compositionally biased region" description="Low complexity" evidence="1">
    <location>
        <begin position="1356"/>
        <end position="1367"/>
    </location>
</feature>
<feature type="region of interest" description="Disordered" evidence="1">
    <location>
        <begin position="635"/>
        <end position="726"/>
    </location>
</feature>
<feature type="region of interest" description="Disordered" evidence="1">
    <location>
        <begin position="1010"/>
        <end position="1183"/>
    </location>
</feature>
<proteinExistence type="predicted"/>
<feature type="compositionally biased region" description="Polar residues" evidence="1">
    <location>
        <begin position="1167"/>
        <end position="1178"/>
    </location>
</feature>
<feature type="compositionally biased region" description="Basic and acidic residues" evidence="1">
    <location>
        <begin position="407"/>
        <end position="421"/>
    </location>
</feature>
<dbReference type="OMA" id="CIFIPWS"/>
<feature type="compositionally biased region" description="Low complexity" evidence="1">
    <location>
        <begin position="424"/>
        <end position="440"/>
    </location>
</feature>
<organism evidence="2 3">
    <name type="scientific">Seriola dumerili</name>
    <name type="common">Greater amberjack</name>
    <name type="synonym">Caranx dumerili</name>
    <dbReference type="NCBI Taxonomy" id="41447"/>
    <lineage>
        <taxon>Eukaryota</taxon>
        <taxon>Metazoa</taxon>
        <taxon>Chordata</taxon>
        <taxon>Craniata</taxon>
        <taxon>Vertebrata</taxon>
        <taxon>Euteleostomi</taxon>
        <taxon>Actinopterygii</taxon>
        <taxon>Neopterygii</taxon>
        <taxon>Teleostei</taxon>
        <taxon>Neoteleostei</taxon>
        <taxon>Acanthomorphata</taxon>
        <taxon>Carangaria</taxon>
        <taxon>Carangiformes</taxon>
        <taxon>Carangidae</taxon>
        <taxon>Seriola</taxon>
    </lineage>
</organism>
<reference evidence="2" key="2">
    <citation type="submission" date="2025-09" db="UniProtKB">
        <authorList>
            <consortium name="Ensembl"/>
        </authorList>
    </citation>
    <scope>IDENTIFICATION</scope>
</reference>
<feature type="compositionally biased region" description="Low complexity" evidence="1">
    <location>
        <begin position="1011"/>
        <end position="1028"/>
    </location>
</feature>
<reference evidence="2" key="1">
    <citation type="submission" date="2025-08" db="UniProtKB">
        <authorList>
            <consortium name="Ensembl"/>
        </authorList>
    </citation>
    <scope>IDENTIFICATION</scope>
</reference>
<dbReference type="Proteomes" id="UP000261420">
    <property type="component" value="Unplaced"/>
</dbReference>
<feature type="compositionally biased region" description="Basic and acidic residues" evidence="1">
    <location>
        <begin position="333"/>
        <end position="342"/>
    </location>
</feature>